<name>A0A9D1ZR84_9MICC</name>
<sequence length="86" mass="10224">MSLPAPRITEQRFWMGMRADHRIRGLKAQREISFDRLFRELAEVAAGMRAEAHQVEKVLAAYRREHGLTAEQVRAERRNRPAWPRW</sequence>
<reference evidence="1" key="1">
    <citation type="journal article" date="2021" name="PeerJ">
        <title>Extensive microbial diversity within the chicken gut microbiome revealed by metagenomics and culture.</title>
        <authorList>
            <person name="Gilroy R."/>
            <person name="Ravi A."/>
            <person name="Getino M."/>
            <person name="Pursley I."/>
            <person name="Horton D.L."/>
            <person name="Alikhan N.F."/>
            <person name="Baker D."/>
            <person name="Gharbi K."/>
            <person name="Hall N."/>
            <person name="Watson M."/>
            <person name="Adriaenssens E.M."/>
            <person name="Foster-Nyarko E."/>
            <person name="Jarju S."/>
            <person name="Secka A."/>
            <person name="Antonio M."/>
            <person name="Oren A."/>
            <person name="Chaudhuri R.R."/>
            <person name="La Ragione R."/>
            <person name="Hildebrand F."/>
            <person name="Pallen M.J."/>
        </authorList>
    </citation>
    <scope>NUCLEOTIDE SEQUENCE</scope>
    <source>
        <strain evidence="1">ChiHjej12B11-9195</strain>
    </source>
</reference>
<comment type="caution">
    <text evidence="1">The sequence shown here is derived from an EMBL/GenBank/DDBJ whole genome shotgun (WGS) entry which is preliminary data.</text>
</comment>
<gene>
    <name evidence="1" type="ORF">H9821_04820</name>
</gene>
<evidence type="ECO:0000313" key="1">
    <source>
        <dbReference type="EMBL" id="HIY94972.1"/>
    </source>
</evidence>
<dbReference type="AlphaFoldDB" id="A0A9D1ZR84"/>
<organism evidence="1 2">
    <name type="scientific">Candidatus Rothia avicola</name>
    <dbReference type="NCBI Taxonomy" id="2840478"/>
    <lineage>
        <taxon>Bacteria</taxon>
        <taxon>Bacillati</taxon>
        <taxon>Actinomycetota</taxon>
        <taxon>Actinomycetes</taxon>
        <taxon>Micrococcales</taxon>
        <taxon>Micrococcaceae</taxon>
        <taxon>Rothia</taxon>
    </lineage>
</organism>
<proteinExistence type="predicted"/>
<reference evidence="1" key="2">
    <citation type="submission" date="2021-04" db="EMBL/GenBank/DDBJ databases">
        <authorList>
            <person name="Gilroy R."/>
        </authorList>
    </citation>
    <scope>NUCLEOTIDE SEQUENCE</scope>
    <source>
        <strain evidence="1">ChiHjej12B11-9195</strain>
    </source>
</reference>
<dbReference type="Proteomes" id="UP000824134">
    <property type="component" value="Unassembled WGS sequence"/>
</dbReference>
<accession>A0A9D1ZR84</accession>
<protein>
    <submittedName>
        <fullName evidence="1">Uncharacterized protein</fullName>
    </submittedName>
</protein>
<dbReference type="EMBL" id="DXCN01000039">
    <property type="protein sequence ID" value="HIY94972.1"/>
    <property type="molecule type" value="Genomic_DNA"/>
</dbReference>
<evidence type="ECO:0000313" key="2">
    <source>
        <dbReference type="Proteomes" id="UP000824134"/>
    </source>
</evidence>